<feature type="transmembrane region" description="Helical" evidence="1">
    <location>
        <begin position="105"/>
        <end position="123"/>
    </location>
</feature>
<feature type="transmembrane region" description="Helical" evidence="1">
    <location>
        <begin position="52"/>
        <end position="71"/>
    </location>
</feature>
<dbReference type="SUPFAM" id="SSF103481">
    <property type="entry name" value="Multidrug resistance efflux transporter EmrE"/>
    <property type="match status" value="1"/>
</dbReference>
<protein>
    <recommendedName>
        <fullName evidence="4">EamA domain-containing protein</fullName>
    </recommendedName>
</protein>
<keyword evidence="1" id="KW-0812">Transmembrane</keyword>
<dbReference type="RefSeq" id="WP_249048340.1">
    <property type="nucleotide sequence ID" value="NZ_JAMBEC010000032.1"/>
</dbReference>
<sequence>MKSFLYLLVAASTMCTLVAQLLLKRVVGAPEARLAMQGGLLDFVMHAASNPWAWLALSIQVSGYVIWLVVLSKEKMAVAFAISGSFFYLVVGLAGWVFYAERLSATQWLGICFISMGVLLIAYRS</sequence>
<evidence type="ECO:0008006" key="4">
    <source>
        <dbReference type="Google" id="ProtNLM"/>
    </source>
</evidence>
<keyword evidence="3" id="KW-1185">Reference proteome</keyword>
<keyword evidence="1" id="KW-1133">Transmembrane helix</keyword>
<evidence type="ECO:0000313" key="2">
    <source>
        <dbReference type="EMBL" id="MCL1553072.1"/>
    </source>
</evidence>
<feature type="transmembrane region" description="Helical" evidence="1">
    <location>
        <begin position="78"/>
        <end position="99"/>
    </location>
</feature>
<evidence type="ECO:0000256" key="1">
    <source>
        <dbReference type="SAM" id="Phobius"/>
    </source>
</evidence>
<dbReference type="InterPro" id="IPR037185">
    <property type="entry name" value="EmrE-like"/>
</dbReference>
<dbReference type="EMBL" id="JAMBED010000054">
    <property type="protein sequence ID" value="MCL1553072.1"/>
    <property type="molecule type" value="Genomic_DNA"/>
</dbReference>
<name>A0ABT0LUQ8_9XANT</name>
<dbReference type="Proteomes" id="UP001167357">
    <property type="component" value="Unassembled WGS sequence"/>
</dbReference>
<comment type="caution">
    <text evidence="2">The sequence shown here is derived from an EMBL/GenBank/DDBJ whole genome shotgun (WGS) entry which is preliminary data.</text>
</comment>
<dbReference type="Gene3D" id="1.10.3730.20">
    <property type="match status" value="1"/>
</dbReference>
<gene>
    <name evidence="2" type="ORF">M3O51_17620</name>
</gene>
<accession>A0ABT0LUQ8</accession>
<organism evidence="2 3">
    <name type="scientific">Xanthomonas nasturtii</name>
    <dbReference type="NCBI Taxonomy" id="1843581"/>
    <lineage>
        <taxon>Bacteria</taxon>
        <taxon>Pseudomonadati</taxon>
        <taxon>Pseudomonadota</taxon>
        <taxon>Gammaproteobacteria</taxon>
        <taxon>Lysobacterales</taxon>
        <taxon>Lysobacteraceae</taxon>
        <taxon>Xanthomonas</taxon>
    </lineage>
</organism>
<evidence type="ECO:0000313" key="3">
    <source>
        <dbReference type="Proteomes" id="UP001167357"/>
    </source>
</evidence>
<keyword evidence="1" id="KW-0472">Membrane</keyword>
<reference evidence="2" key="1">
    <citation type="submission" date="2022-04" db="EMBL/GenBank/DDBJ databases">
        <title>Genomic comparison of 19 strains of Xanthomonas nasturtii, a newly emerging watercress pathogen.</title>
        <authorList>
            <person name="Harrison J."/>
            <person name="Greer S."/>
            <person name="Hussain R."/>
            <person name="Lascelles D."/>
            <person name="Roberts M."/>
            <person name="Carter B."/>
            <person name="Bryning A."/>
            <person name="Carroll S."/>
            <person name="Aspin A."/>
            <person name="Cruz L."/>
            <person name="Cruz J."/>
            <person name="Grant M."/>
            <person name="Vicente J."/>
            <person name="Studholme D.J."/>
        </authorList>
    </citation>
    <scope>NUCLEOTIDE SEQUENCE</scope>
    <source>
        <strain evidence="2">10016B</strain>
    </source>
</reference>
<proteinExistence type="predicted"/>